<organism evidence="2 3">
    <name type="scientific">Onychostoma macrolepis</name>
    <dbReference type="NCBI Taxonomy" id="369639"/>
    <lineage>
        <taxon>Eukaryota</taxon>
        <taxon>Metazoa</taxon>
        <taxon>Chordata</taxon>
        <taxon>Craniata</taxon>
        <taxon>Vertebrata</taxon>
        <taxon>Euteleostomi</taxon>
        <taxon>Actinopterygii</taxon>
        <taxon>Neopterygii</taxon>
        <taxon>Teleostei</taxon>
        <taxon>Ostariophysi</taxon>
        <taxon>Cypriniformes</taxon>
        <taxon>Cyprinidae</taxon>
        <taxon>Acrossocheilinae</taxon>
        <taxon>Onychostoma</taxon>
    </lineage>
</organism>
<gene>
    <name evidence="2" type="ORF">G5714_017316</name>
</gene>
<dbReference type="EMBL" id="JAAMOB010000017">
    <property type="protein sequence ID" value="KAF4102516.1"/>
    <property type="molecule type" value="Genomic_DNA"/>
</dbReference>
<feature type="signal peptide" evidence="1">
    <location>
        <begin position="1"/>
        <end position="20"/>
    </location>
</feature>
<evidence type="ECO:0000313" key="3">
    <source>
        <dbReference type="Proteomes" id="UP000579812"/>
    </source>
</evidence>
<name>A0A7J6C5N0_9TELE</name>
<dbReference type="Proteomes" id="UP000579812">
    <property type="component" value="Unassembled WGS sequence"/>
</dbReference>
<feature type="chain" id="PRO_5029507001" evidence="1">
    <location>
        <begin position="21"/>
        <end position="138"/>
    </location>
</feature>
<evidence type="ECO:0000256" key="1">
    <source>
        <dbReference type="SAM" id="SignalP"/>
    </source>
</evidence>
<keyword evidence="1" id="KW-0732">Signal</keyword>
<accession>A0A7J6C5N0</accession>
<dbReference type="AlphaFoldDB" id="A0A7J6C5N0"/>
<comment type="caution">
    <text evidence="2">The sequence shown here is derived from an EMBL/GenBank/DDBJ whole genome shotgun (WGS) entry which is preliminary data.</text>
</comment>
<protein>
    <submittedName>
        <fullName evidence="2">Uncharacterized protein</fullName>
    </submittedName>
</protein>
<proteinExistence type="predicted"/>
<keyword evidence="3" id="KW-1185">Reference proteome</keyword>
<evidence type="ECO:0000313" key="2">
    <source>
        <dbReference type="EMBL" id="KAF4102516.1"/>
    </source>
</evidence>
<sequence>MKAVLIFTVTLITFSGFSLSNKVNQSPPDVIERQGDTAKSSVHTVCPVTIKSTETDSLSVNMKAVLIFTVTLITFSGFSLSNKVNQSPPDVIERQGDTAKIQCSHNAAGCYENNSHLLCSLRGICQTTAILGLRAIIK</sequence>
<reference evidence="2 3" key="1">
    <citation type="submission" date="2020-04" db="EMBL/GenBank/DDBJ databases">
        <title>Chromosome-level genome assembly of a cyprinid fish Onychostoma macrolepis by integration of Nanopore Sequencing, Bionano and Hi-C technology.</title>
        <authorList>
            <person name="Wang D."/>
        </authorList>
    </citation>
    <scope>NUCLEOTIDE SEQUENCE [LARGE SCALE GENOMIC DNA]</scope>
    <source>
        <strain evidence="2">SWU-2019</strain>
        <tissue evidence="2">Muscle</tissue>
    </source>
</reference>